<dbReference type="GO" id="GO:0016874">
    <property type="term" value="F:ligase activity"/>
    <property type="evidence" value="ECO:0007669"/>
    <property type="project" value="UniProtKB-KW"/>
</dbReference>
<dbReference type="Proteomes" id="UP001243009">
    <property type="component" value="Unassembled WGS sequence"/>
</dbReference>
<proteinExistence type="predicted"/>
<dbReference type="Pfam" id="PF00753">
    <property type="entry name" value="Lactamase_B"/>
    <property type="match status" value="1"/>
</dbReference>
<dbReference type="GO" id="GO:0004527">
    <property type="term" value="F:exonuclease activity"/>
    <property type="evidence" value="ECO:0007669"/>
    <property type="project" value="UniProtKB-KW"/>
</dbReference>
<protein>
    <submittedName>
        <fullName evidence="2">Ligase-associated DNA damage response exonuclease</fullName>
        <ecNumber evidence="2">3.1.-.-</ecNumber>
    </submittedName>
</protein>
<evidence type="ECO:0000259" key="1">
    <source>
        <dbReference type="PROSITE" id="PS50206"/>
    </source>
</evidence>
<keyword evidence="2" id="KW-0540">Nuclease</keyword>
<keyword evidence="2" id="KW-0436">Ligase</keyword>
<dbReference type="EC" id="3.1.-.-" evidence="2"/>
<feature type="domain" description="Rhodanese" evidence="1">
    <location>
        <begin position="133"/>
        <end position="217"/>
    </location>
</feature>
<dbReference type="NCBIfam" id="TIGR04122">
    <property type="entry name" value="Xnuc_lig_assoc"/>
    <property type="match status" value="1"/>
</dbReference>
<evidence type="ECO:0000313" key="3">
    <source>
        <dbReference type="Proteomes" id="UP001243009"/>
    </source>
</evidence>
<dbReference type="InterPro" id="IPR036866">
    <property type="entry name" value="RibonucZ/Hydroxyglut_hydro"/>
</dbReference>
<gene>
    <name evidence="2" type="ORF">Q7A36_13850</name>
</gene>
<dbReference type="InterPro" id="IPR001279">
    <property type="entry name" value="Metallo-B-lactamas"/>
</dbReference>
<comment type="caution">
    <text evidence="2">The sequence shown here is derived from an EMBL/GenBank/DDBJ whole genome shotgun (WGS) entry which is preliminary data.</text>
</comment>
<evidence type="ECO:0000313" key="2">
    <source>
        <dbReference type="EMBL" id="MDO9709431.1"/>
    </source>
</evidence>
<dbReference type="InterPro" id="IPR050698">
    <property type="entry name" value="MBL"/>
</dbReference>
<keyword evidence="3" id="KW-1185">Reference proteome</keyword>
<dbReference type="InterPro" id="IPR001763">
    <property type="entry name" value="Rhodanese-like_dom"/>
</dbReference>
<sequence>MPPHPETWLRVTPQGLYCEPGGFFIDPVRPVERAVITHGHADHARPGHQAVLATAETLAIMRARMGEAAAGAVQQPIRPGEALQQGGVGIRLVPAGHVLGSAQVVLDWRGSRAVVSGDYKRQRDPTCAGFEPVPCDVFVTEATFALPVFRHPPPEAEVAKLLKSLALFPERTHVVGCYALGKCQRLIRLLREAGWDRPIHLHGALASLCRLYETLGVALGPLEPATVANKAALAGAIVLAPPSAVQDRWARRLAEPVVAVASGWMRVRQRAKMRGVELPLVISDHADWDDLNRTIDEVGAPEVWVTHGRDDALVHALAQRGIRGRALHLVGLGEEDEGPATPVAEGDAAAVHEVGGAAVHRGEDMAEGDAAAGHGVGGAAVRRGEGI</sequence>
<dbReference type="EMBL" id="JAUTWS010000011">
    <property type="protein sequence ID" value="MDO9709431.1"/>
    <property type="molecule type" value="Genomic_DNA"/>
</dbReference>
<dbReference type="Gene3D" id="3.60.15.10">
    <property type="entry name" value="Ribonuclease Z/Hydroxyacylglutathione hydrolase-like"/>
    <property type="match status" value="1"/>
</dbReference>
<dbReference type="PANTHER" id="PTHR11203:SF49">
    <property type="entry name" value="BLL1145 PROTEIN"/>
    <property type="match status" value="1"/>
</dbReference>
<dbReference type="RefSeq" id="WP_305104294.1">
    <property type="nucleotide sequence ID" value="NZ_JAUTWS010000011.1"/>
</dbReference>
<name>A0ABT9DZV6_9PROT</name>
<dbReference type="SUPFAM" id="SSF56281">
    <property type="entry name" value="Metallo-hydrolase/oxidoreductase"/>
    <property type="match status" value="1"/>
</dbReference>
<reference evidence="2 3" key="1">
    <citation type="submission" date="2023-08" db="EMBL/GenBank/DDBJ databases">
        <title>The draft genome sequence of Paracraurococcus sp. LOR1-02.</title>
        <authorList>
            <person name="Kingkaew E."/>
            <person name="Tanasupawat S."/>
        </authorList>
    </citation>
    <scope>NUCLEOTIDE SEQUENCE [LARGE SCALE GENOMIC DNA]</scope>
    <source>
        <strain evidence="2 3">LOR1-02</strain>
    </source>
</reference>
<organism evidence="2 3">
    <name type="scientific">Paracraurococcus lichenis</name>
    <dbReference type="NCBI Taxonomy" id="3064888"/>
    <lineage>
        <taxon>Bacteria</taxon>
        <taxon>Pseudomonadati</taxon>
        <taxon>Pseudomonadota</taxon>
        <taxon>Alphaproteobacteria</taxon>
        <taxon>Acetobacterales</taxon>
        <taxon>Roseomonadaceae</taxon>
        <taxon>Paracraurococcus</taxon>
    </lineage>
</organism>
<dbReference type="PANTHER" id="PTHR11203">
    <property type="entry name" value="CLEAVAGE AND POLYADENYLATION SPECIFICITY FACTOR FAMILY MEMBER"/>
    <property type="match status" value="1"/>
</dbReference>
<keyword evidence="2" id="KW-0378">Hydrolase</keyword>
<keyword evidence="2" id="KW-0269">Exonuclease</keyword>
<dbReference type="PROSITE" id="PS50206">
    <property type="entry name" value="RHODANESE_3"/>
    <property type="match status" value="1"/>
</dbReference>
<dbReference type="Gene3D" id="3.40.50.10890">
    <property type="match status" value="1"/>
</dbReference>
<dbReference type="InterPro" id="IPR026360">
    <property type="entry name" value="Xnuc_lig_assoc"/>
</dbReference>
<accession>A0ABT9DZV6</accession>